<organism evidence="1 3">
    <name type="scientific">Leptospira kirschneri str. H1</name>
    <dbReference type="NCBI Taxonomy" id="1049966"/>
    <lineage>
        <taxon>Bacteria</taxon>
        <taxon>Pseudomonadati</taxon>
        <taxon>Spirochaetota</taxon>
        <taxon>Spirochaetia</taxon>
        <taxon>Leptospirales</taxon>
        <taxon>Leptospiraceae</taxon>
        <taxon>Leptospira</taxon>
    </lineage>
</organism>
<dbReference type="EMBL" id="AHMY02000050">
    <property type="protein sequence ID" value="EKO15099.1"/>
    <property type="molecule type" value="Genomic_DNA"/>
</dbReference>
<name>A0A0E2AZ88_9LEPT</name>
<reference evidence="1 3" key="1">
    <citation type="submission" date="2012-10" db="EMBL/GenBank/DDBJ databases">
        <authorList>
            <person name="Harkins D.M."/>
            <person name="Durkin A.S."/>
            <person name="Brinkac L.M."/>
            <person name="Selengut J.D."/>
            <person name="Sanka R."/>
            <person name="DePew J."/>
            <person name="Purushe J."/>
            <person name="Peacock S.J."/>
            <person name="Thaipadungpanit J."/>
            <person name="Wuthiekanun V.W."/>
            <person name="Day N.P."/>
            <person name="Vinetz J.M."/>
            <person name="Sutton G.G."/>
            <person name="Nelson W.C."/>
            <person name="Fouts D.E."/>
        </authorList>
    </citation>
    <scope>NUCLEOTIDE SEQUENCE [LARGE SCALE GENOMIC DNA]</scope>
    <source>
        <strain evidence="1 3">H1</strain>
    </source>
</reference>
<proteinExistence type="predicted"/>
<protein>
    <submittedName>
        <fullName evidence="1">Uncharacterized protein</fullName>
    </submittedName>
</protein>
<evidence type="ECO:0000313" key="1">
    <source>
        <dbReference type="EMBL" id="EKO14254.1"/>
    </source>
</evidence>
<dbReference type="EMBL" id="AHMY02000058">
    <property type="protein sequence ID" value="EKO14254.1"/>
    <property type="molecule type" value="Genomic_DNA"/>
</dbReference>
<accession>A0A0E2AZ88</accession>
<dbReference type="Proteomes" id="UP000006253">
    <property type="component" value="Unassembled WGS sequence"/>
</dbReference>
<evidence type="ECO:0000313" key="2">
    <source>
        <dbReference type="EMBL" id="EKO15099.1"/>
    </source>
</evidence>
<evidence type="ECO:0000313" key="3">
    <source>
        <dbReference type="Proteomes" id="UP000006253"/>
    </source>
</evidence>
<sequence length="46" mass="5251">MIRICGSSYKDDIKMKPDAGTPLYLTRGRKKEFSKSMSSCNFRICS</sequence>
<comment type="caution">
    <text evidence="1">The sequence shown here is derived from an EMBL/GenBank/DDBJ whole genome shotgun (WGS) entry which is preliminary data.</text>
</comment>
<gene>
    <name evidence="1" type="ORF">LEP1GSC081_0819</name>
    <name evidence="2" type="ORF">LEP1GSC081_4400</name>
</gene>
<dbReference type="AlphaFoldDB" id="A0A0E2AZ88"/>